<dbReference type="SUPFAM" id="SSF103515">
    <property type="entry name" value="Autotransporter"/>
    <property type="match status" value="1"/>
</dbReference>
<evidence type="ECO:0000313" key="2">
    <source>
        <dbReference type="Proteomes" id="UP000464751"/>
    </source>
</evidence>
<accession>A0A6P1YW51</accession>
<dbReference type="Pfam" id="PF10082">
    <property type="entry name" value="BBP2_2"/>
    <property type="match status" value="1"/>
</dbReference>
<keyword evidence="2" id="KW-1185">Reference proteome</keyword>
<dbReference type="AlphaFoldDB" id="A0A6P1YW51"/>
<dbReference type="InterPro" id="IPR053724">
    <property type="entry name" value="OMP_A26_sf"/>
</dbReference>
<protein>
    <submittedName>
        <fullName evidence="1">Outer membrane beta-barrel protein</fullName>
    </submittedName>
</protein>
<evidence type="ECO:0000313" key="1">
    <source>
        <dbReference type="EMBL" id="QIB36353.1"/>
    </source>
</evidence>
<proteinExistence type="predicted"/>
<dbReference type="Proteomes" id="UP000464751">
    <property type="component" value="Chromosome"/>
</dbReference>
<dbReference type="InterPro" id="IPR018759">
    <property type="entry name" value="BBP2_2"/>
</dbReference>
<dbReference type="InterPro" id="IPR036709">
    <property type="entry name" value="Autotransporte_beta_dom_sf"/>
</dbReference>
<dbReference type="KEGG" id="apra:G3A50_18405"/>
<dbReference type="EMBL" id="CP048630">
    <property type="protein sequence ID" value="QIB36353.1"/>
    <property type="molecule type" value="Genomic_DNA"/>
</dbReference>
<sequence>MAADYPASSRASVEVDPSMAAVGERVPEGYDAVGIPVGTFVFLPSLFLGAGYDSNITASGTNEKSDWVFTVQPAFQLQSDWVRHYLSFDGYFQSGSYAKYSDADYQNWSLGSNGRIDVTEDFELIGYVNYAHLNELPGDDETQTGLTSPLPYDRTTAGVGFRKEFNRLWTKATFDFRDRDYDNFLDGVPTDQSYRDGQTYSVNGRIGYEISPLTSVFVGGSYLWYDMQNVDYDAEEYNVVTGLKFEPSRLLRGEAYIGYRDWSSDNGYFESASGVTYGADLNWFVTPLATVTFTALQEVLTSNYIYGGYNGSAVNSNEVGIRLDYELRRNILLSGWVNYQKQDYEEYPRDDDTYFVGAEVRYLINRYATAKLNYTYTDFSSNFNNVGGVEDYNRSVVTAGVTLSY</sequence>
<name>A0A6P1YW51_9HYPH</name>
<dbReference type="Gene3D" id="2.40.128.90">
    <property type="entry name" value="OMPT-like"/>
    <property type="match status" value="1"/>
</dbReference>
<reference evidence="1 2" key="1">
    <citation type="submission" date="2020-02" db="EMBL/GenBank/DDBJ databases">
        <authorList>
            <person name="Li G."/>
        </authorList>
    </citation>
    <scope>NUCLEOTIDE SEQUENCE [LARGE SCALE GENOMIC DNA]</scope>
    <source>
        <strain evidence="1 2">DSM 102029</strain>
    </source>
</reference>
<gene>
    <name evidence="1" type="ORF">G3A50_18405</name>
</gene>
<organism evidence="1 2">
    <name type="scientific">Ancylobacter pratisalsi</name>
    <dbReference type="NCBI Taxonomy" id="1745854"/>
    <lineage>
        <taxon>Bacteria</taxon>
        <taxon>Pseudomonadati</taxon>
        <taxon>Pseudomonadota</taxon>
        <taxon>Alphaproteobacteria</taxon>
        <taxon>Hyphomicrobiales</taxon>
        <taxon>Xanthobacteraceae</taxon>
        <taxon>Ancylobacter</taxon>
    </lineage>
</organism>